<feature type="active site" evidence="6">
    <location>
        <position position="51"/>
    </location>
</feature>
<keyword evidence="7" id="KW-0472">Membrane</keyword>
<comment type="catalytic activity">
    <reaction evidence="1 7">
        <text>Cleavage of hydrophobic, N-terminal signal or leader sequences from secreted and periplasmic proteins.</text>
        <dbReference type="EC" id="3.4.21.89"/>
    </reaction>
</comment>
<dbReference type="Proteomes" id="UP000290407">
    <property type="component" value="Unassembled WGS sequence"/>
</dbReference>
<proteinExistence type="inferred from homology"/>
<dbReference type="AlphaFoldDB" id="A0A4Q2UQM0"/>
<evidence type="ECO:0000256" key="7">
    <source>
        <dbReference type="RuleBase" id="RU362042"/>
    </source>
</evidence>
<keyword evidence="10" id="KW-1185">Reference proteome</keyword>
<keyword evidence="5 7" id="KW-0378">Hydrolase</keyword>
<evidence type="ECO:0000256" key="3">
    <source>
        <dbReference type="ARBA" id="ARBA00013208"/>
    </source>
</evidence>
<evidence type="ECO:0000256" key="5">
    <source>
        <dbReference type="ARBA" id="ARBA00022801"/>
    </source>
</evidence>
<keyword evidence="7" id="KW-1133">Transmembrane helix</keyword>
<dbReference type="GO" id="GO:0016020">
    <property type="term" value="C:membrane"/>
    <property type="evidence" value="ECO:0007669"/>
    <property type="project" value="UniProtKB-SubCell"/>
</dbReference>
<feature type="domain" description="Peptidase S26" evidence="8">
    <location>
        <begin position="329"/>
        <end position="367"/>
    </location>
</feature>
<evidence type="ECO:0000256" key="4">
    <source>
        <dbReference type="ARBA" id="ARBA00019232"/>
    </source>
</evidence>
<sequence>MSEVKTRADRKPAKAKKSPLREWFDSILFAVVAATLIRWLFMEAFTIPTPSMENSLMVGDFLFVSKLHYGTRTTTTPLQVPLTHQKIWGTNIPSYSTAIQLPSYRLPGFTSVKNGDVVVFNVPPKYLNDNIDYPVDLKTNYIKRCVGIPGDVLEVRQREVYVNGTLLPKPPRSEQKYFLKTTEVLDAAFFRKYDIVNDYRDPGQPTENWKPLEQYNDSTKSSTMVGYSINTTETVINQLKGFDWVKGIEPMSDKPGEMSPGIYGTPTFKWNHDNFGPITVPKQGVTIPINAQTIALYGPVIELYEGNENVVSSPTGIKIGGKPITSYTFKQDYYFMMGDNRDNSLDSRFWGFVPADHIVGKAVFVWMSLDPNPDKWYNKIRWNRLFRTID</sequence>
<dbReference type="Gene3D" id="2.10.109.10">
    <property type="entry name" value="Umud Fragment, subunit A"/>
    <property type="match status" value="2"/>
</dbReference>
<evidence type="ECO:0000256" key="6">
    <source>
        <dbReference type="PIRSR" id="PIRSR600223-1"/>
    </source>
</evidence>
<dbReference type="GO" id="GO:0004252">
    <property type="term" value="F:serine-type endopeptidase activity"/>
    <property type="evidence" value="ECO:0007669"/>
    <property type="project" value="InterPro"/>
</dbReference>
<dbReference type="InterPro" id="IPR036286">
    <property type="entry name" value="LexA/Signal_pep-like_sf"/>
</dbReference>
<evidence type="ECO:0000313" key="10">
    <source>
        <dbReference type="Proteomes" id="UP000290407"/>
    </source>
</evidence>
<dbReference type="EMBL" id="SBLB01000001">
    <property type="protein sequence ID" value="RYC71272.1"/>
    <property type="molecule type" value="Genomic_DNA"/>
</dbReference>
<dbReference type="InterPro" id="IPR019758">
    <property type="entry name" value="Pept_S26A_signal_pept_1_CS"/>
</dbReference>
<evidence type="ECO:0000259" key="8">
    <source>
        <dbReference type="Pfam" id="PF10502"/>
    </source>
</evidence>
<dbReference type="SUPFAM" id="SSF51306">
    <property type="entry name" value="LexA/Signal peptidase"/>
    <property type="match status" value="1"/>
</dbReference>
<feature type="domain" description="Peptidase S26" evidence="8">
    <location>
        <begin position="21"/>
        <end position="179"/>
    </location>
</feature>
<gene>
    <name evidence="9" type="primary">lepB</name>
    <name evidence="9" type="ORF">EQG79_03760</name>
</gene>
<feature type="transmembrane region" description="Helical" evidence="7">
    <location>
        <begin position="20"/>
        <end position="41"/>
    </location>
</feature>
<comment type="caution">
    <text evidence="9">The sequence shown here is derived from an EMBL/GenBank/DDBJ whole genome shotgun (WGS) entry which is preliminary data.</text>
</comment>
<dbReference type="GO" id="GO:0006465">
    <property type="term" value="P:signal peptide processing"/>
    <property type="evidence" value="ECO:0007669"/>
    <property type="project" value="InterPro"/>
</dbReference>
<reference evidence="9 10" key="1">
    <citation type="submission" date="2019-01" db="EMBL/GenBank/DDBJ databases">
        <title>Spirosoma flava sp. nov., a propanil-degrading bacterium isolated from herbicide-contaminated soil.</title>
        <authorList>
            <person name="Zhang L."/>
            <person name="Jiang J.-D."/>
        </authorList>
    </citation>
    <scope>NUCLEOTIDE SEQUENCE [LARGE SCALE GENOMIC DNA]</scope>
    <source>
        <strain evidence="9 10">TY50</strain>
    </source>
</reference>
<dbReference type="EC" id="3.4.21.89" evidence="3 7"/>
<dbReference type="GO" id="GO:0009003">
    <property type="term" value="F:signal peptidase activity"/>
    <property type="evidence" value="ECO:0007669"/>
    <property type="project" value="UniProtKB-EC"/>
</dbReference>
<dbReference type="PANTHER" id="PTHR43390:SF1">
    <property type="entry name" value="CHLOROPLAST PROCESSING PEPTIDASE"/>
    <property type="match status" value="1"/>
</dbReference>
<accession>A0A4Q2UQM0</accession>
<dbReference type="NCBIfam" id="TIGR02227">
    <property type="entry name" value="sigpep_I_bact"/>
    <property type="match status" value="2"/>
</dbReference>
<dbReference type="PANTHER" id="PTHR43390">
    <property type="entry name" value="SIGNAL PEPTIDASE I"/>
    <property type="match status" value="1"/>
</dbReference>
<evidence type="ECO:0000256" key="1">
    <source>
        <dbReference type="ARBA" id="ARBA00000677"/>
    </source>
</evidence>
<dbReference type="RefSeq" id="WP_129600011.1">
    <property type="nucleotide sequence ID" value="NZ_SBLB01000001.1"/>
</dbReference>
<evidence type="ECO:0000256" key="2">
    <source>
        <dbReference type="ARBA" id="ARBA00009370"/>
    </source>
</evidence>
<keyword evidence="7" id="KW-0645">Protease</keyword>
<dbReference type="Pfam" id="PF10502">
    <property type="entry name" value="Peptidase_S26"/>
    <property type="match status" value="2"/>
</dbReference>
<dbReference type="InterPro" id="IPR019533">
    <property type="entry name" value="Peptidase_S26"/>
</dbReference>
<organism evidence="9 10">
    <name type="scientific">Spirosoma sordidisoli</name>
    <dbReference type="NCBI Taxonomy" id="2502893"/>
    <lineage>
        <taxon>Bacteria</taxon>
        <taxon>Pseudomonadati</taxon>
        <taxon>Bacteroidota</taxon>
        <taxon>Cytophagia</taxon>
        <taxon>Cytophagales</taxon>
        <taxon>Cytophagaceae</taxon>
        <taxon>Spirosoma</taxon>
    </lineage>
</organism>
<comment type="subcellular location">
    <subcellularLocation>
        <location evidence="7">Membrane</location>
        <topology evidence="7">Single-pass type II membrane protein</topology>
    </subcellularLocation>
</comment>
<dbReference type="InterPro" id="IPR000223">
    <property type="entry name" value="Pept_S26A_signal_pept_1"/>
</dbReference>
<evidence type="ECO:0000313" key="9">
    <source>
        <dbReference type="EMBL" id="RYC71272.1"/>
    </source>
</evidence>
<dbReference type="PRINTS" id="PR00727">
    <property type="entry name" value="LEADERPTASE"/>
</dbReference>
<dbReference type="CDD" id="cd06530">
    <property type="entry name" value="S26_SPase_I"/>
    <property type="match status" value="2"/>
</dbReference>
<protein>
    <recommendedName>
        <fullName evidence="4 7">Signal peptidase I</fullName>
        <ecNumber evidence="3 7">3.4.21.89</ecNumber>
    </recommendedName>
</protein>
<dbReference type="PROSITE" id="PS00761">
    <property type="entry name" value="SPASE_I_3"/>
    <property type="match status" value="1"/>
</dbReference>
<feature type="active site" evidence="6">
    <location>
        <position position="143"/>
    </location>
</feature>
<comment type="similarity">
    <text evidence="2 7">Belongs to the peptidase S26 family.</text>
</comment>
<keyword evidence="7" id="KW-0812">Transmembrane</keyword>
<name>A0A4Q2UQM0_9BACT</name>